<protein>
    <recommendedName>
        <fullName evidence="5">Prolyl 4-hydroxylase alpha subunit domain-containing protein</fullName>
    </recommendedName>
</protein>
<dbReference type="PANTHER" id="PTHR14049:SF9">
    <property type="entry name" value="PROCOLLAGEN-PROLINE 3-DIOXYGENASE"/>
    <property type="match status" value="1"/>
</dbReference>
<keyword evidence="2" id="KW-0223">Dioxygenase</keyword>
<feature type="domain" description="Prolyl 4-hydroxylase alpha subunit" evidence="5">
    <location>
        <begin position="66"/>
        <end position="277"/>
    </location>
</feature>
<dbReference type="InterPro" id="IPR044862">
    <property type="entry name" value="Pro_4_hyd_alph_FE2OG_OXY"/>
</dbReference>
<gene>
    <name evidence="6" type="ORF">ACHAWO_012027</name>
</gene>
<evidence type="ECO:0000256" key="4">
    <source>
        <dbReference type="SAM" id="SignalP"/>
    </source>
</evidence>
<dbReference type="GO" id="GO:0051213">
    <property type="term" value="F:dioxygenase activity"/>
    <property type="evidence" value="ECO:0007669"/>
    <property type="project" value="UniProtKB-KW"/>
</dbReference>
<name>A0ABD3QEH1_9STRA</name>
<reference evidence="6 7" key="1">
    <citation type="submission" date="2024-10" db="EMBL/GenBank/DDBJ databases">
        <title>Updated reference genomes for cyclostephanoid diatoms.</title>
        <authorList>
            <person name="Roberts W.R."/>
            <person name="Alverson A.J."/>
        </authorList>
    </citation>
    <scope>NUCLEOTIDE SEQUENCE [LARGE SCALE GENOMIC DNA]</scope>
    <source>
        <strain evidence="6 7">AJA010-31</strain>
    </source>
</reference>
<evidence type="ECO:0000256" key="1">
    <source>
        <dbReference type="ARBA" id="ARBA00001961"/>
    </source>
</evidence>
<keyword evidence="3" id="KW-0560">Oxidoreductase</keyword>
<dbReference type="SMART" id="SM00702">
    <property type="entry name" value="P4Hc"/>
    <property type="match status" value="1"/>
</dbReference>
<dbReference type="InterPro" id="IPR006620">
    <property type="entry name" value="Pro_4_hyd_alph"/>
</dbReference>
<keyword evidence="7" id="KW-1185">Reference proteome</keyword>
<keyword evidence="4" id="KW-0732">Signal</keyword>
<evidence type="ECO:0000259" key="5">
    <source>
        <dbReference type="SMART" id="SM00702"/>
    </source>
</evidence>
<evidence type="ECO:0000256" key="3">
    <source>
        <dbReference type="ARBA" id="ARBA00023002"/>
    </source>
</evidence>
<evidence type="ECO:0000256" key="2">
    <source>
        <dbReference type="ARBA" id="ARBA00022964"/>
    </source>
</evidence>
<comment type="cofactor">
    <cofactor evidence="1">
        <name>L-ascorbate</name>
        <dbReference type="ChEBI" id="CHEBI:38290"/>
    </cofactor>
</comment>
<dbReference type="Pfam" id="PF13640">
    <property type="entry name" value="2OG-FeII_Oxy_3"/>
    <property type="match status" value="1"/>
</dbReference>
<evidence type="ECO:0000313" key="7">
    <source>
        <dbReference type="Proteomes" id="UP001530400"/>
    </source>
</evidence>
<dbReference type="Proteomes" id="UP001530400">
    <property type="component" value="Unassembled WGS sequence"/>
</dbReference>
<evidence type="ECO:0000313" key="6">
    <source>
        <dbReference type="EMBL" id="KAL3798783.1"/>
    </source>
</evidence>
<dbReference type="AlphaFoldDB" id="A0ABD3QEH1"/>
<dbReference type="EMBL" id="JALLPJ020000204">
    <property type="protein sequence ID" value="KAL3798783.1"/>
    <property type="molecule type" value="Genomic_DNA"/>
</dbReference>
<dbReference type="InterPro" id="IPR039575">
    <property type="entry name" value="P3H"/>
</dbReference>
<dbReference type="PANTHER" id="PTHR14049">
    <property type="entry name" value="LEPRECAN 1"/>
    <property type="match status" value="1"/>
</dbReference>
<accession>A0ABD3QEH1</accession>
<feature type="signal peptide" evidence="4">
    <location>
        <begin position="1"/>
        <end position="24"/>
    </location>
</feature>
<organism evidence="6 7">
    <name type="scientific">Cyclotella atomus</name>
    <dbReference type="NCBI Taxonomy" id="382360"/>
    <lineage>
        <taxon>Eukaryota</taxon>
        <taxon>Sar</taxon>
        <taxon>Stramenopiles</taxon>
        <taxon>Ochrophyta</taxon>
        <taxon>Bacillariophyta</taxon>
        <taxon>Coscinodiscophyceae</taxon>
        <taxon>Thalassiosirophycidae</taxon>
        <taxon>Stephanodiscales</taxon>
        <taxon>Stephanodiscaceae</taxon>
        <taxon>Cyclotella</taxon>
    </lineage>
</organism>
<proteinExistence type="predicted"/>
<feature type="chain" id="PRO_5044815127" description="Prolyl 4-hydroxylase alpha subunit domain-containing protein" evidence="4">
    <location>
        <begin position="25"/>
        <end position="428"/>
    </location>
</feature>
<comment type="caution">
    <text evidence="6">The sequence shown here is derived from an EMBL/GenBank/DDBJ whole genome shotgun (WGS) entry which is preliminary data.</text>
</comment>
<sequence length="428" mass="46986">MQLRPPLYTLVLIAAALCIVVLSAQECVNDEYGNCKSTERSHDCLDPPEFLRFVSSSHRDKSVISSLRGTIENVISAEDASAFVNSLPNFIEASGYEKNTNGKTYAAPQGYAALGLKELKPHSDAYSKIMTIREKVRSATEKSLNICPGSLYIDFTTVSQKVEGGAHRAHADNCIHYFEDGVAKCDTTRAHPYPKRVAASILYLNHPRSGEFEGGQYFFANGTNHGEVEDGGIVDISTGKMVFFTSGIENLHGALPVLRGENKAAEPRRLALALWYVFDKSLMESAEASDANAPTEIFTLPLPNGVDMEKALQAMGMYLVSRQNKPMIGAWKVSKYGDSALHVLFKDHSAMFSITYTKAPSSMVVERHTDTNKRASLQYMLQESVMLHAVLDEAMRLISETELNGSSEIDLFNGGLSLARSKLPARQA</sequence>
<dbReference type="Gene3D" id="2.60.120.620">
    <property type="entry name" value="q2cbj1_9rhob like domain"/>
    <property type="match status" value="1"/>
</dbReference>